<comment type="similarity">
    <text evidence="2 10">Belongs to the Wnt family.</text>
</comment>
<evidence type="ECO:0000256" key="2">
    <source>
        <dbReference type="ARBA" id="ARBA00005683"/>
    </source>
</evidence>
<dbReference type="Gene3D" id="3.30.2460.20">
    <property type="match status" value="1"/>
</dbReference>
<dbReference type="PRINTS" id="PR01349">
    <property type="entry name" value="WNTPROTEIN"/>
</dbReference>
<evidence type="ECO:0000256" key="9">
    <source>
        <dbReference type="ARBA" id="ARBA00023288"/>
    </source>
</evidence>
<evidence type="ECO:0000256" key="1">
    <source>
        <dbReference type="ARBA" id="ARBA00004498"/>
    </source>
</evidence>
<evidence type="ECO:0000313" key="11">
    <source>
        <dbReference type="EMBL" id="KAK9884988.1"/>
    </source>
</evidence>
<dbReference type="GO" id="GO:0005615">
    <property type="term" value="C:extracellular space"/>
    <property type="evidence" value="ECO:0007669"/>
    <property type="project" value="TreeGrafter"/>
</dbReference>
<dbReference type="GO" id="GO:0045165">
    <property type="term" value="P:cell fate commitment"/>
    <property type="evidence" value="ECO:0007669"/>
    <property type="project" value="TreeGrafter"/>
</dbReference>
<dbReference type="AlphaFoldDB" id="A0AAW1UWV2"/>
<keyword evidence="3 10" id="KW-0217">Developmental protein</keyword>
<keyword evidence="8" id="KW-0325">Glycoprotein</keyword>
<sequence length="343" mass="38902">MSSRILEVVSDGINMAMTHCKAEFQWNQWNCPETSFSQTHKQASTKESGYTTAILAAGIIHSLAKTCSKENNRICDCNVNGLSEAVTQEMKRMEGIPPPRMNGTYFQINDNAYQVLKSKYNEMDKSDPKAEVVWSWGGCSDDPGFAEEEAKKLFANYETESDVQGLIEQHNIRIGRQIVKETMLRKCRCHGVSGSCSHQICWMEVAPFAIIAHALKDRYKRAIRISFEESRGARTIGNSVSLKLNPSLKLNTIKQLVFLDQSPDYCIPNNSIGWPGTKGRICSKSNSTIPDERRSCRKLCRKCGHRVKRERKMVKVSCNCAFKWCCKVECDTCYEMVDHYTCN</sequence>
<gene>
    <name evidence="11" type="ORF">WA026_009219</name>
</gene>
<proteinExistence type="inferred from homology"/>
<dbReference type="InterPro" id="IPR043158">
    <property type="entry name" value="Wnt_C"/>
</dbReference>
<dbReference type="SMART" id="SM00097">
    <property type="entry name" value="WNT1"/>
    <property type="match status" value="1"/>
</dbReference>
<keyword evidence="5" id="KW-0272">Extracellular matrix</keyword>
<accession>A0AAW1UWV2</accession>
<evidence type="ECO:0000313" key="12">
    <source>
        <dbReference type="Proteomes" id="UP001431783"/>
    </source>
</evidence>
<dbReference type="GO" id="GO:0005109">
    <property type="term" value="F:frizzled binding"/>
    <property type="evidence" value="ECO:0007669"/>
    <property type="project" value="TreeGrafter"/>
</dbReference>
<dbReference type="PROSITE" id="PS00246">
    <property type="entry name" value="WNT1"/>
    <property type="match status" value="1"/>
</dbReference>
<dbReference type="PANTHER" id="PTHR12027:SF81">
    <property type="entry name" value="WNT INHIBITOR OF DORSAL PROTEIN"/>
    <property type="match status" value="1"/>
</dbReference>
<dbReference type="InterPro" id="IPR005817">
    <property type="entry name" value="Wnt"/>
</dbReference>
<keyword evidence="4" id="KW-0964">Secreted</keyword>
<evidence type="ECO:0000256" key="3">
    <source>
        <dbReference type="ARBA" id="ARBA00022473"/>
    </source>
</evidence>
<dbReference type="Proteomes" id="UP001431783">
    <property type="component" value="Unassembled WGS sequence"/>
</dbReference>
<dbReference type="PANTHER" id="PTHR12027">
    <property type="entry name" value="WNT RELATED"/>
    <property type="match status" value="1"/>
</dbReference>
<dbReference type="GO" id="GO:0060070">
    <property type="term" value="P:canonical Wnt signaling pathway"/>
    <property type="evidence" value="ECO:0007669"/>
    <property type="project" value="TreeGrafter"/>
</dbReference>
<evidence type="ECO:0000256" key="8">
    <source>
        <dbReference type="ARBA" id="ARBA00023180"/>
    </source>
</evidence>
<keyword evidence="7" id="KW-1015">Disulfide bond</keyword>
<keyword evidence="12" id="KW-1185">Reference proteome</keyword>
<dbReference type="EMBL" id="JARQZJ010000094">
    <property type="protein sequence ID" value="KAK9884988.1"/>
    <property type="molecule type" value="Genomic_DNA"/>
</dbReference>
<evidence type="ECO:0000256" key="6">
    <source>
        <dbReference type="ARBA" id="ARBA00022687"/>
    </source>
</evidence>
<dbReference type="Pfam" id="PF00110">
    <property type="entry name" value="wnt"/>
    <property type="match status" value="1"/>
</dbReference>
<keyword evidence="6 10" id="KW-0879">Wnt signaling pathway</keyword>
<dbReference type="GO" id="GO:0030182">
    <property type="term" value="P:neuron differentiation"/>
    <property type="evidence" value="ECO:0007669"/>
    <property type="project" value="TreeGrafter"/>
</dbReference>
<reference evidence="11 12" key="1">
    <citation type="submission" date="2023-03" db="EMBL/GenBank/DDBJ databases">
        <title>Genome insight into feeding habits of ladybird beetles.</title>
        <authorList>
            <person name="Li H.-S."/>
            <person name="Huang Y.-H."/>
            <person name="Pang H."/>
        </authorList>
    </citation>
    <scope>NUCLEOTIDE SEQUENCE [LARGE SCALE GENOMIC DNA]</scope>
    <source>
        <strain evidence="11">SYSU_2023b</strain>
        <tissue evidence="11">Whole body</tissue>
    </source>
</reference>
<comment type="caution">
    <text evidence="11">The sequence shown here is derived from an EMBL/GenBank/DDBJ whole genome shotgun (WGS) entry which is preliminary data.</text>
</comment>
<evidence type="ECO:0000256" key="10">
    <source>
        <dbReference type="RuleBase" id="RU003500"/>
    </source>
</evidence>
<comment type="function">
    <text evidence="10">Ligand for members of the frizzled family of seven transmembrane receptors.</text>
</comment>
<organism evidence="11 12">
    <name type="scientific">Henosepilachna vigintioctopunctata</name>
    <dbReference type="NCBI Taxonomy" id="420089"/>
    <lineage>
        <taxon>Eukaryota</taxon>
        <taxon>Metazoa</taxon>
        <taxon>Ecdysozoa</taxon>
        <taxon>Arthropoda</taxon>
        <taxon>Hexapoda</taxon>
        <taxon>Insecta</taxon>
        <taxon>Pterygota</taxon>
        <taxon>Neoptera</taxon>
        <taxon>Endopterygota</taxon>
        <taxon>Coleoptera</taxon>
        <taxon>Polyphaga</taxon>
        <taxon>Cucujiformia</taxon>
        <taxon>Coccinelloidea</taxon>
        <taxon>Coccinellidae</taxon>
        <taxon>Epilachninae</taxon>
        <taxon>Epilachnini</taxon>
        <taxon>Henosepilachna</taxon>
    </lineage>
</organism>
<dbReference type="InterPro" id="IPR018161">
    <property type="entry name" value="Wnt_CS"/>
</dbReference>
<keyword evidence="9" id="KW-0449">Lipoprotein</keyword>
<name>A0AAW1UWV2_9CUCU</name>
<dbReference type="FunFam" id="3.30.2460.20:FF:000003">
    <property type="entry name" value="Protein Wnt"/>
    <property type="match status" value="1"/>
</dbReference>
<dbReference type="GO" id="GO:0005125">
    <property type="term" value="F:cytokine activity"/>
    <property type="evidence" value="ECO:0007669"/>
    <property type="project" value="TreeGrafter"/>
</dbReference>
<comment type="subcellular location">
    <subcellularLocation>
        <location evidence="1 10">Secreted</location>
        <location evidence="1 10">Extracellular space</location>
        <location evidence="1 10">Extracellular matrix</location>
    </subcellularLocation>
</comment>
<protein>
    <recommendedName>
        <fullName evidence="10">Protein Wnt</fullName>
    </recommendedName>
</protein>
<evidence type="ECO:0000256" key="5">
    <source>
        <dbReference type="ARBA" id="ARBA00022530"/>
    </source>
</evidence>
<evidence type="ECO:0000256" key="7">
    <source>
        <dbReference type="ARBA" id="ARBA00023157"/>
    </source>
</evidence>
<evidence type="ECO:0000256" key="4">
    <source>
        <dbReference type="ARBA" id="ARBA00022525"/>
    </source>
</evidence>